<organism evidence="1 2">
    <name type="scientific">Calycina marina</name>
    <dbReference type="NCBI Taxonomy" id="1763456"/>
    <lineage>
        <taxon>Eukaryota</taxon>
        <taxon>Fungi</taxon>
        <taxon>Dikarya</taxon>
        <taxon>Ascomycota</taxon>
        <taxon>Pezizomycotina</taxon>
        <taxon>Leotiomycetes</taxon>
        <taxon>Helotiales</taxon>
        <taxon>Pezizellaceae</taxon>
        <taxon>Calycina</taxon>
    </lineage>
</organism>
<protein>
    <submittedName>
        <fullName evidence="1">Uncharacterized protein</fullName>
    </submittedName>
</protein>
<reference evidence="1" key="1">
    <citation type="journal article" date="2021" name="IMA Fungus">
        <title>Genomic characterization of three marine fungi, including Emericellopsis atlantica sp. nov. with signatures of a generalist lifestyle and marine biomass degradation.</title>
        <authorList>
            <person name="Hagestad O.C."/>
            <person name="Hou L."/>
            <person name="Andersen J.H."/>
            <person name="Hansen E.H."/>
            <person name="Altermark B."/>
            <person name="Li C."/>
            <person name="Kuhnert E."/>
            <person name="Cox R.J."/>
            <person name="Crous P.W."/>
            <person name="Spatafora J.W."/>
            <person name="Lail K."/>
            <person name="Amirebrahimi M."/>
            <person name="Lipzen A."/>
            <person name="Pangilinan J."/>
            <person name="Andreopoulos W."/>
            <person name="Hayes R.D."/>
            <person name="Ng V."/>
            <person name="Grigoriev I.V."/>
            <person name="Jackson S.A."/>
            <person name="Sutton T.D.S."/>
            <person name="Dobson A.D.W."/>
            <person name="Rama T."/>
        </authorList>
    </citation>
    <scope>NUCLEOTIDE SEQUENCE</scope>
    <source>
        <strain evidence="1">TRa3180A</strain>
    </source>
</reference>
<dbReference type="Gene3D" id="3.30.1200.10">
    <property type="entry name" value="YggU-like"/>
    <property type="match status" value="1"/>
</dbReference>
<gene>
    <name evidence="1" type="ORF">BJ878DRAFT_330859</name>
</gene>
<dbReference type="Proteomes" id="UP000887226">
    <property type="component" value="Unassembled WGS sequence"/>
</dbReference>
<evidence type="ECO:0000313" key="1">
    <source>
        <dbReference type="EMBL" id="KAG9245847.1"/>
    </source>
</evidence>
<dbReference type="OrthoDB" id="244097at2759"/>
<dbReference type="AlphaFoldDB" id="A0A9P8CGI1"/>
<sequence>MSTRAIRLVSSKTRRGLYSIHLQCHVKPGVSKQRNGITSISDSIIHVCVSARAKEGEAN</sequence>
<proteinExistence type="predicted"/>
<accession>A0A9P8CGI1</accession>
<comment type="caution">
    <text evidence="1">The sequence shown here is derived from an EMBL/GenBank/DDBJ whole genome shotgun (WGS) entry which is preliminary data.</text>
</comment>
<name>A0A9P8CGI1_9HELO</name>
<dbReference type="SUPFAM" id="SSF69786">
    <property type="entry name" value="YggU-like"/>
    <property type="match status" value="1"/>
</dbReference>
<dbReference type="EMBL" id="MU253828">
    <property type="protein sequence ID" value="KAG9245847.1"/>
    <property type="molecule type" value="Genomic_DNA"/>
</dbReference>
<evidence type="ECO:0000313" key="2">
    <source>
        <dbReference type="Proteomes" id="UP000887226"/>
    </source>
</evidence>
<keyword evidence="2" id="KW-1185">Reference proteome</keyword>
<dbReference type="InterPro" id="IPR036591">
    <property type="entry name" value="YggU-like_sf"/>
</dbReference>